<organism evidence="2 3">
    <name type="scientific">Epicoccum nigrum</name>
    <name type="common">Soil fungus</name>
    <name type="synonym">Epicoccum purpurascens</name>
    <dbReference type="NCBI Taxonomy" id="105696"/>
    <lineage>
        <taxon>Eukaryota</taxon>
        <taxon>Fungi</taxon>
        <taxon>Dikarya</taxon>
        <taxon>Ascomycota</taxon>
        <taxon>Pezizomycotina</taxon>
        <taxon>Dothideomycetes</taxon>
        <taxon>Pleosporomycetidae</taxon>
        <taxon>Pleosporales</taxon>
        <taxon>Pleosporineae</taxon>
        <taxon>Didymellaceae</taxon>
        <taxon>Epicoccum</taxon>
    </lineage>
</organism>
<protein>
    <recommendedName>
        <fullName evidence="4">F-box domain-containing protein</fullName>
    </recommendedName>
</protein>
<dbReference type="Proteomes" id="UP000193240">
    <property type="component" value="Unassembled WGS sequence"/>
</dbReference>
<dbReference type="OMA" id="DWHQLRH"/>
<evidence type="ECO:0008006" key="4">
    <source>
        <dbReference type="Google" id="ProtNLM"/>
    </source>
</evidence>
<dbReference type="STRING" id="105696.A0A1Y2LKH0"/>
<dbReference type="AlphaFoldDB" id="A0A1Y2LKH0"/>
<feature type="compositionally biased region" description="Polar residues" evidence="1">
    <location>
        <begin position="10"/>
        <end position="23"/>
    </location>
</feature>
<dbReference type="EMBL" id="KZ107859">
    <property type="protein sequence ID" value="OSS44099.1"/>
    <property type="molecule type" value="Genomic_DNA"/>
</dbReference>
<gene>
    <name evidence="2" type="ORF">B5807_11259</name>
</gene>
<feature type="region of interest" description="Disordered" evidence="1">
    <location>
        <begin position="1"/>
        <end position="48"/>
    </location>
</feature>
<proteinExistence type="predicted"/>
<sequence length="626" mass="71146">MSFILPIRPSKSQKGPRTLNSPKTTRTLQPPLPSPRRRPSLATRAGVSKRRSSVSTTFNAPSLSYFEAIFGDDFPDAFPHSDGRSCKSMKTILDLPAEIVAIVCQSLLNRDIKQLRLASTELAERAELRIDRVYIAPNRADLDCLNHILDHPVYRLRVREIVWDVGQLIEFPLLEDFHEAIWRARWCANMALTTYADVSLWFSKWKNVDPLDFVGDDGRLTDHTKEIVGDADDPTYQAILARDLAEKTNDAATMSEEESYLLYQKLCQDEREIIRRGWDANGLQRALTELPNVQRITLANGTRRSWHVFPTYETPFFRALPAILRSIKSWAWSDATFNGTEVAGHLPSTYRGYSIMMSSLTANPPPNLQEFVMDPEHDWLAGLPSGFLQATNIDYANTLHMLSGSRIRKICLSIRGSNHQPHGDSILLQNIISAAPCLESLDLSFREPTLSDDTPVLFDAGFLHRQCSNLKHMTLHAMKVDIVWLFEVITQTRGLQTCILNMINIVGNGDAEHFAEDVLFNRLKNYFITAAYRGPQFTWRRRSTYVQVISVVKRCEVLDDHLNTFVYDGGETPFNSVADADTDPPSYMGPKPCKTWSIRIEALETVVWHYHQQYGSIDRLLTSERA</sequence>
<evidence type="ECO:0000313" key="3">
    <source>
        <dbReference type="Proteomes" id="UP000193240"/>
    </source>
</evidence>
<evidence type="ECO:0000313" key="2">
    <source>
        <dbReference type="EMBL" id="OSS44099.1"/>
    </source>
</evidence>
<evidence type="ECO:0000256" key="1">
    <source>
        <dbReference type="SAM" id="MobiDB-lite"/>
    </source>
</evidence>
<dbReference type="InParanoid" id="A0A1Y2LKH0"/>
<name>A0A1Y2LKH0_EPING</name>
<reference evidence="2 3" key="1">
    <citation type="journal article" date="2017" name="Genome Announc.">
        <title>Genome sequence of the saprophytic ascomycete Epicoccum nigrum ICMP 19927 strain isolated from New Zealand.</title>
        <authorList>
            <person name="Fokin M."/>
            <person name="Fleetwood D."/>
            <person name="Weir B.S."/>
            <person name="Villas-Boas S.G."/>
        </authorList>
    </citation>
    <scope>NUCLEOTIDE SEQUENCE [LARGE SCALE GENOMIC DNA]</scope>
    <source>
        <strain evidence="2 3">ICMP 19927</strain>
    </source>
</reference>
<accession>A0A1Y2LKH0</accession>
<keyword evidence="3" id="KW-1185">Reference proteome</keyword>